<dbReference type="OrthoDB" id="571348at2"/>
<keyword evidence="3" id="KW-1185">Reference proteome</keyword>
<dbReference type="AlphaFoldDB" id="A0A542E3P5"/>
<evidence type="ECO:0000256" key="1">
    <source>
        <dbReference type="SAM" id="Phobius"/>
    </source>
</evidence>
<evidence type="ECO:0000313" key="2">
    <source>
        <dbReference type="EMBL" id="TQJ09945.1"/>
    </source>
</evidence>
<keyword evidence="1" id="KW-0812">Transmembrane</keyword>
<reference evidence="2 3" key="1">
    <citation type="submission" date="2019-06" db="EMBL/GenBank/DDBJ databases">
        <title>Sequencing the genomes of 1000 actinobacteria strains.</title>
        <authorList>
            <person name="Klenk H.-P."/>
        </authorList>
    </citation>
    <scope>NUCLEOTIDE SEQUENCE [LARGE SCALE GENOMIC DNA]</scope>
    <source>
        <strain evidence="2 3">DSM 18607</strain>
    </source>
</reference>
<feature type="transmembrane region" description="Helical" evidence="1">
    <location>
        <begin position="96"/>
        <end position="115"/>
    </location>
</feature>
<dbReference type="EMBL" id="VFMN01000001">
    <property type="protein sequence ID" value="TQJ09945.1"/>
    <property type="molecule type" value="Genomic_DNA"/>
</dbReference>
<gene>
    <name evidence="2" type="ORF">FB458_3062</name>
</gene>
<keyword evidence="1" id="KW-0472">Membrane</keyword>
<dbReference type="Proteomes" id="UP000317893">
    <property type="component" value="Unassembled WGS sequence"/>
</dbReference>
<name>A0A542E3P5_9MICO</name>
<feature type="transmembrane region" description="Helical" evidence="1">
    <location>
        <begin position="20"/>
        <end position="40"/>
    </location>
</feature>
<feature type="transmembrane region" description="Helical" evidence="1">
    <location>
        <begin position="174"/>
        <end position="194"/>
    </location>
</feature>
<protein>
    <submittedName>
        <fullName evidence="2">Stage II sporulation protein M</fullName>
    </submittedName>
</protein>
<comment type="caution">
    <text evidence="2">The sequence shown here is derived from an EMBL/GenBank/DDBJ whole genome shotgun (WGS) entry which is preliminary data.</text>
</comment>
<keyword evidence="1" id="KW-1133">Transmembrane helix</keyword>
<sequence length="212" mass="23075">MTALVHRPLQIVRDERRPFLALNAVAFGLVLLGLVLGLAVPSLHQSQVATLDQTGQTDLVLRVFRTPWLFALTILGVNTLTVGAALIVLPSMVVPFLGIVLFGWKALTIGMALAPTSPTLWVAFIPHSLTVVVEFEAYVLLLLGAWVLGRSWLRPASLGATSRRRAYLLGLQRLGWLSAASFVLLVVGAVWEAYSLTQLLPWLVHTLVGPTR</sequence>
<organism evidence="2 3">
    <name type="scientific">Lapillicoccus jejuensis</name>
    <dbReference type="NCBI Taxonomy" id="402171"/>
    <lineage>
        <taxon>Bacteria</taxon>
        <taxon>Bacillati</taxon>
        <taxon>Actinomycetota</taxon>
        <taxon>Actinomycetes</taxon>
        <taxon>Micrococcales</taxon>
        <taxon>Intrasporangiaceae</taxon>
        <taxon>Lapillicoccus</taxon>
    </lineage>
</organism>
<feature type="transmembrane region" description="Helical" evidence="1">
    <location>
        <begin position="68"/>
        <end position="89"/>
    </location>
</feature>
<accession>A0A542E3P5</accession>
<evidence type="ECO:0000313" key="3">
    <source>
        <dbReference type="Proteomes" id="UP000317893"/>
    </source>
</evidence>
<dbReference type="RefSeq" id="WP_141849233.1">
    <property type="nucleotide sequence ID" value="NZ_BAAAPR010000007.1"/>
</dbReference>
<feature type="transmembrane region" description="Helical" evidence="1">
    <location>
        <begin position="135"/>
        <end position="153"/>
    </location>
</feature>
<proteinExistence type="predicted"/>